<evidence type="ECO:0000313" key="2">
    <source>
        <dbReference type="Proteomes" id="UP000094056"/>
    </source>
</evidence>
<dbReference type="EMBL" id="MAYW01000247">
    <property type="protein sequence ID" value="ODS30301.1"/>
    <property type="molecule type" value="Genomic_DNA"/>
</dbReference>
<name>A0A1E3X3U4_9BACT</name>
<dbReference type="AlphaFoldDB" id="A0A1E3X3U4"/>
<reference evidence="1 2" key="1">
    <citation type="submission" date="2016-07" db="EMBL/GenBank/DDBJ databases">
        <title>Draft genome of Scalindua rubra, obtained from a brine-seawater interface in the Red Sea, sheds light on salt adaptation in anammox bacteria.</title>
        <authorList>
            <person name="Speth D.R."/>
            <person name="Lagkouvardos I."/>
            <person name="Wang Y."/>
            <person name="Qian P.-Y."/>
            <person name="Dutilh B.E."/>
            <person name="Jetten M.S."/>
        </authorList>
    </citation>
    <scope>NUCLEOTIDE SEQUENCE [LARGE SCALE GENOMIC DNA]</scope>
    <source>
        <strain evidence="1">BSI-1</strain>
    </source>
</reference>
<organism evidence="1 2">
    <name type="scientific">Candidatus Scalindua rubra</name>
    <dbReference type="NCBI Taxonomy" id="1872076"/>
    <lineage>
        <taxon>Bacteria</taxon>
        <taxon>Pseudomonadati</taxon>
        <taxon>Planctomycetota</taxon>
        <taxon>Candidatus Brocadiia</taxon>
        <taxon>Candidatus Brocadiales</taxon>
        <taxon>Candidatus Scalinduaceae</taxon>
        <taxon>Candidatus Scalindua</taxon>
    </lineage>
</organism>
<dbReference type="Proteomes" id="UP000094056">
    <property type="component" value="Unassembled WGS sequence"/>
</dbReference>
<comment type="caution">
    <text evidence="1">The sequence shown here is derived from an EMBL/GenBank/DDBJ whole genome shotgun (WGS) entry which is preliminary data.</text>
</comment>
<sequence length="66" mass="8248">MKKTVCIPRERYEYLVECERLVDLEFEERFSETFIKEVKESEKDYKKGRFKRFKTIKEAKRYLDTL</sequence>
<proteinExistence type="predicted"/>
<protein>
    <submittedName>
        <fullName evidence="1">Uncharacterized protein</fullName>
    </submittedName>
</protein>
<evidence type="ECO:0000313" key="1">
    <source>
        <dbReference type="EMBL" id="ODS30301.1"/>
    </source>
</evidence>
<gene>
    <name evidence="1" type="ORF">SCARUB_04591</name>
</gene>
<accession>A0A1E3X3U4</accession>